<dbReference type="RefSeq" id="WP_231793363.1">
    <property type="nucleotide sequence ID" value="NZ_JAJPDC010000044.1"/>
</dbReference>
<dbReference type="EMBL" id="JACIVC010000043">
    <property type="protein sequence ID" value="MBB1069079.1"/>
    <property type="molecule type" value="Genomic_DNA"/>
</dbReference>
<name>A0A7W3TQM1_9LACO</name>
<sequence>MVIFYSSKKKRGQRYAFCYKHTTKHYYYSGHYLGDADNLMLFALPEIKGSANSETVAQYLWQPVNCLAVSWFLFFERVMNKMESDILTERDDRR</sequence>
<dbReference type="Proteomes" id="UP000518316">
    <property type="component" value="Unassembled WGS sequence"/>
</dbReference>
<proteinExistence type="predicted"/>
<keyword evidence="2" id="KW-1185">Reference proteome</keyword>
<evidence type="ECO:0000313" key="2">
    <source>
        <dbReference type="Proteomes" id="UP000518316"/>
    </source>
</evidence>
<accession>A0A7W3TQM1</accession>
<gene>
    <name evidence="1" type="ORF">H5S40_02700</name>
</gene>
<dbReference type="AlphaFoldDB" id="A0A7W3TQM1"/>
<reference evidence="1 2" key="1">
    <citation type="submission" date="2020-07" db="EMBL/GenBank/DDBJ databases">
        <title>Description of Limosilactobacillus balticus sp. nov., Limosilactobacillus agrestis sp. nov., Limosilactobacillus albertensis sp. nov., Limosilactobacillus rudii sp. nov., Limosilactobacillus fastidiosus sp. nov., five novel Limosilactobacillus species isolated from the vertebrate gastrointestinal tract, and proposal of 6 subspecies of Limosilactobacillus reuteri adapted to the gastrointestinal tract of specific vertebrate hosts.</title>
        <authorList>
            <person name="Li F."/>
            <person name="Cheng C."/>
            <person name="Zheng J."/>
            <person name="Quevedo R.M."/>
            <person name="Li J."/>
            <person name="Roos S."/>
            <person name="Gaenzle M.G."/>
            <person name="Walter J."/>
        </authorList>
    </citation>
    <scope>NUCLEOTIDE SEQUENCE [LARGE SCALE GENOMIC DNA]</scope>
    <source>
        <strain evidence="1 2">RRLNB_1_1</strain>
    </source>
</reference>
<organism evidence="1 2">
    <name type="scientific">Limosilactobacillus albertensis</name>
    <dbReference type="NCBI Taxonomy" id="2759752"/>
    <lineage>
        <taxon>Bacteria</taxon>
        <taxon>Bacillati</taxon>
        <taxon>Bacillota</taxon>
        <taxon>Bacilli</taxon>
        <taxon>Lactobacillales</taxon>
        <taxon>Lactobacillaceae</taxon>
        <taxon>Limosilactobacillus</taxon>
    </lineage>
</organism>
<protein>
    <submittedName>
        <fullName evidence="1">Uncharacterized protein</fullName>
    </submittedName>
</protein>
<comment type="caution">
    <text evidence="1">The sequence shown here is derived from an EMBL/GenBank/DDBJ whole genome shotgun (WGS) entry which is preliminary data.</text>
</comment>
<evidence type="ECO:0000313" key="1">
    <source>
        <dbReference type="EMBL" id="MBB1069079.1"/>
    </source>
</evidence>